<keyword evidence="3" id="KW-1185">Reference proteome</keyword>
<accession>A0A0U5GEN7</accession>
<evidence type="ECO:0008006" key="4">
    <source>
        <dbReference type="Google" id="ProtNLM"/>
    </source>
</evidence>
<dbReference type="Gene3D" id="3.30.710.10">
    <property type="entry name" value="Potassium Channel Kv1.1, Chain A"/>
    <property type="match status" value="1"/>
</dbReference>
<dbReference type="AlphaFoldDB" id="A0A0U5GEN7"/>
<feature type="region of interest" description="Disordered" evidence="1">
    <location>
        <begin position="24"/>
        <end position="68"/>
    </location>
</feature>
<dbReference type="STRING" id="454130.A0A0U5GEN7"/>
<dbReference type="OrthoDB" id="4491084at2759"/>
<organism evidence="2 3">
    <name type="scientific">Aspergillus calidoustus</name>
    <dbReference type="NCBI Taxonomy" id="454130"/>
    <lineage>
        <taxon>Eukaryota</taxon>
        <taxon>Fungi</taxon>
        <taxon>Dikarya</taxon>
        <taxon>Ascomycota</taxon>
        <taxon>Pezizomycotina</taxon>
        <taxon>Eurotiomycetes</taxon>
        <taxon>Eurotiomycetidae</taxon>
        <taxon>Eurotiales</taxon>
        <taxon>Aspergillaceae</taxon>
        <taxon>Aspergillus</taxon>
        <taxon>Aspergillus subgen. Nidulantes</taxon>
    </lineage>
</organism>
<gene>
    <name evidence="2" type="ORF">ASPCAL13272</name>
</gene>
<name>A0A0U5GEN7_ASPCI</name>
<proteinExistence type="predicted"/>
<feature type="compositionally biased region" description="Basic residues" evidence="1">
    <location>
        <begin position="45"/>
        <end position="62"/>
    </location>
</feature>
<dbReference type="Proteomes" id="UP000054771">
    <property type="component" value="Unassembled WGS sequence"/>
</dbReference>
<evidence type="ECO:0000313" key="2">
    <source>
        <dbReference type="EMBL" id="CEL10147.1"/>
    </source>
</evidence>
<sequence>MPTHVVQRGGDLFLILRHLDHTSDIPNHEGETENKDPTAGPFSPRKSKRRRVTTPKPKKKRNYGPNDHRIRVSSAQLIKSSPFFKVALTGGWKETVRFQNDGDMEVGAPDWDIDALLVVMRLVHNKPRKLPTQPSFELLTGVSIIADYYQCRDAVLPYEKRWKNILFPSITSMDIETFVTGLWVASFFGCGEDFRRFSIDLLEHSHGTLDSGGLPLPQNILGTDTICDRRRIMLDEFITSMWHYKAALYDPLDMKVLNRFILDNGLAHAALPLADLTIHRLRREFGALDLPITWLGERALKQLTPEGLKLSDWV</sequence>
<dbReference type="EMBL" id="CDMC01000017">
    <property type="protein sequence ID" value="CEL10147.1"/>
    <property type="molecule type" value="Genomic_DNA"/>
</dbReference>
<evidence type="ECO:0000313" key="3">
    <source>
        <dbReference type="Proteomes" id="UP000054771"/>
    </source>
</evidence>
<dbReference type="InterPro" id="IPR011333">
    <property type="entry name" value="SKP1/BTB/POZ_sf"/>
</dbReference>
<protein>
    <recommendedName>
        <fullName evidence="4">BTB domain-containing protein</fullName>
    </recommendedName>
</protein>
<evidence type="ECO:0000256" key="1">
    <source>
        <dbReference type="SAM" id="MobiDB-lite"/>
    </source>
</evidence>
<feature type="compositionally biased region" description="Basic and acidic residues" evidence="1">
    <location>
        <begin position="24"/>
        <end position="36"/>
    </location>
</feature>
<reference evidence="3" key="1">
    <citation type="journal article" date="2016" name="Genome Announc.">
        <title>Draft genome sequences of fungus Aspergillus calidoustus.</title>
        <authorList>
            <person name="Horn F."/>
            <person name="Linde J."/>
            <person name="Mattern D.J."/>
            <person name="Walther G."/>
            <person name="Guthke R."/>
            <person name="Scherlach K."/>
            <person name="Martin K."/>
            <person name="Brakhage A.A."/>
            <person name="Petzke L."/>
            <person name="Valiante V."/>
        </authorList>
    </citation>
    <scope>NUCLEOTIDE SEQUENCE [LARGE SCALE GENOMIC DNA]</scope>
    <source>
        <strain evidence="3">SF006504</strain>
    </source>
</reference>